<reference evidence="3" key="1">
    <citation type="submission" date="2009-09" db="EMBL/GenBank/DDBJ databases">
        <title>The complete genome of Nakamurella multipartita DSM 44233.</title>
        <authorList>
            <consortium name="US DOE Joint Genome Institute (JGI-PGF)"/>
            <person name="Lucas S."/>
            <person name="Copeland A."/>
            <person name="Lapidus A."/>
            <person name="Glavina del Rio T."/>
            <person name="Dalin E."/>
            <person name="Tice H."/>
            <person name="Bruce D."/>
            <person name="Goodwin L."/>
            <person name="Pitluck S."/>
            <person name="Kyrpides N."/>
            <person name="Mavromatis K."/>
            <person name="Ivanova N."/>
            <person name="Ovchinnikova G."/>
            <person name="Sims D."/>
            <person name="Meincke L."/>
            <person name="Brettin T."/>
            <person name="Detter J.C."/>
            <person name="Han C."/>
            <person name="Larimer F."/>
            <person name="Land M."/>
            <person name="Hauser L."/>
            <person name="Markowitz V."/>
            <person name="Cheng J.-F."/>
            <person name="Hugenholtz P."/>
            <person name="Woyke T."/>
            <person name="Wu D."/>
            <person name="Klenk H.-P."/>
            <person name="Eisen J.A."/>
        </authorList>
    </citation>
    <scope>NUCLEOTIDE SEQUENCE [LARGE SCALE GENOMIC DNA]</scope>
    <source>
        <strain evidence="3">ATCC 700099 / DSM 44233 / CIP 104796 / JCM 9543 / NBRC 105858 / Y-104</strain>
    </source>
</reference>
<feature type="compositionally biased region" description="Basic residues" evidence="1">
    <location>
        <begin position="89"/>
        <end position="99"/>
    </location>
</feature>
<organism evidence="2 3">
    <name type="scientific">Nakamurella multipartita (strain ATCC 700099 / DSM 44233 / CIP 104796 / JCM 9543 / NBRC 105858 / Y-104)</name>
    <name type="common">Microsphaera multipartita</name>
    <dbReference type="NCBI Taxonomy" id="479431"/>
    <lineage>
        <taxon>Bacteria</taxon>
        <taxon>Bacillati</taxon>
        <taxon>Actinomycetota</taxon>
        <taxon>Actinomycetes</taxon>
        <taxon>Nakamurellales</taxon>
        <taxon>Nakamurellaceae</taxon>
        <taxon>Nakamurella</taxon>
    </lineage>
</organism>
<evidence type="ECO:0000313" key="2">
    <source>
        <dbReference type="EMBL" id="ACV79062.1"/>
    </source>
</evidence>
<gene>
    <name evidence="2" type="ordered locus">Namu_2716</name>
</gene>
<dbReference type="InParanoid" id="C8X8K7"/>
<keyword evidence="3" id="KW-1185">Reference proteome</keyword>
<name>C8X8K7_NAKMY</name>
<reference evidence="2 3" key="2">
    <citation type="journal article" date="2010" name="Stand. Genomic Sci.">
        <title>Complete genome sequence of Nakamurella multipartita type strain (Y-104).</title>
        <authorList>
            <person name="Tice H."/>
            <person name="Mayilraj S."/>
            <person name="Sims D."/>
            <person name="Lapidus A."/>
            <person name="Nolan M."/>
            <person name="Lucas S."/>
            <person name="Glavina Del Rio T."/>
            <person name="Copeland A."/>
            <person name="Cheng J.F."/>
            <person name="Meincke L."/>
            <person name="Bruce D."/>
            <person name="Goodwin L."/>
            <person name="Pitluck S."/>
            <person name="Ivanova N."/>
            <person name="Mavromatis K."/>
            <person name="Ovchinnikova G."/>
            <person name="Pati A."/>
            <person name="Chen A."/>
            <person name="Palaniappan K."/>
            <person name="Land M."/>
            <person name="Hauser L."/>
            <person name="Chang Y.J."/>
            <person name="Jeffries C.D."/>
            <person name="Detter J.C."/>
            <person name="Brettin T."/>
            <person name="Rohde M."/>
            <person name="Goker M."/>
            <person name="Bristow J."/>
            <person name="Eisen J.A."/>
            <person name="Markowitz V."/>
            <person name="Hugenholtz P."/>
            <person name="Kyrpides N.C."/>
            <person name="Klenk H.P."/>
            <person name="Chen F."/>
        </authorList>
    </citation>
    <scope>NUCLEOTIDE SEQUENCE [LARGE SCALE GENOMIC DNA]</scope>
    <source>
        <strain evidence="3">ATCC 700099 / DSM 44233 / CIP 104796 / JCM 9543 / NBRC 105858 / Y-104</strain>
    </source>
</reference>
<dbReference type="HOGENOM" id="CLU_1208749_0_0_11"/>
<dbReference type="Proteomes" id="UP000002218">
    <property type="component" value="Chromosome"/>
</dbReference>
<dbReference type="KEGG" id="nml:Namu_2716"/>
<dbReference type="AlphaFoldDB" id="C8X8K7"/>
<accession>C8X8K7</accession>
<dbReference type="EMBL" id="CP001737">
    <property type="protein sequence ID" value="ACV79062.1"/>
    <property type="molecule type" value="Genomic_DNA"/>
</dbReference>
<evidence type="ECO:0000313" key="3">
    <source>
        <dbReference type="Proteomes" id="UP000002218"/>
    </source>
</evidence>
<evidence type="ECO:0000256" key="1">
    <source>
        <dbReference type="SAM" id="MobiDB-lite"/>
    </source>
</evidence>
<protein>
    <submittedName>
        <fullName evidence="2">Uncharacterized protein</fullName>
    </submittedName>
</protein>
<sequence length="229" mass="24558">MRCPRWAGSGNAGRQDGLRLIDGMTNVLIEPSTTVAVDDPGGFDFPDLAADPPDDPTSTTRHPRGDNRDDEGSDPPRGGDDEERQDRRPSRHRQRAERVLIRRAVHRSRALAAADPDDLRLLAAVLGSGVDLATLTVAALTAPRTATAALDDVLALRGMDRADQMAEVAFMERRRTLSLWTILSELGAVDGRRPTVDIVATKATVAAVAALSDATVARVERVVDLARGA</sequence>
<feature type="region of interest" description="Disordered" evidence="1">
    <location>
        <begin position="32"/>
        <end position="99"/>
    </location>
</feature>
<dbReference type="STRING" id="479431.Namu_2716"/>
<proteinExistence type="predicted"/>